<name>A0A0F9FW92_9ZZZZ</name>
<accession>A0A0F9FW92</accession>
<dbReference type="AlphaFoldDB" id="A0A0F9FW92"/>
<evidence type="ECO:0000313" key="1">
    <source>
        <dbReference type="EMBL" id="KKL90593.1"/>
    </source>
</evidence>
<dbReference type="EMBL" id="LAZR01019969">
    <property type="protein sequence ID" value="KKL90593.1"/>
    <property type="molecule type" value="Genomic_DNA"/>
</dbReference>
<reference evidence="1" key="1">
    <citation type="journal article" date="2015" name="Nature">
        <title>Complex archaea that bridge the gap between prokaryotes and eukaryotes.</title>
        <authorList>
            <person name="Spang A."/>
            <person name="Saw J.H."/>
            <person name="Jorgensen S.L."/>
            <person name="Zaremba-Niedzwiedzka K."/>
            <person name="Martijn J."/>
            <person name="Lind A.E."/>
            <person name="van Eijk R."/>
            <person name="Schleper C."/>
            <person name="Guy L."/>
            <person name="Ettema T.J."/>
        </authorList>
    </citation>
    <scope>NUCLEOTIDE SEQUENCE</scope>
</reference>
<gene>
    <name evidence="1" type="ORF">LCGC14_1903170</name>
</gene>
<organism evidence="1">
    <name type="scientific">marine sediment metagenome</name>
    <dbReference type="NCBI Taxonomy" id="412755"/>
    <lineage>
        <taxon>unclassified sequences</taxon>
        <taxon>metagenomes</taxon>
        <taxon>ecological metagenomes</taxon>
    </lineage>
</organism>
<proteinExistence type="predicted"/>
<comment type="caution">
    <text evidence="1">The sequence shown here is derived from an EMBL/GenBank/DDBJ whole genome shotgun (WGS) entry which is preliminary data.</text>
</comment>
<protein>
    <submittedName>
        <fullName evidence="1">Uncharacterized protein</fullName>
    </submittedName>
</protein>
<sequence>MIIMKDKGPASRQIILPIDIEEVKLMARMNLGEKVTFDECPLCGVETNAEGRCPKCGDTWIA</sequence>